<dbReference type="Pfam" id="PF07699">
    <property type="entry name" value="Ephrin_rec_like"/>
    <property type="match status" value="2"/>
</dbReference>
<feature type="domain" description="HYR" evidence="11">
    <location>
        <begin position="493"/>
        <end position="573"/>
    </location>
</feature>
<feature type="domain" description="EGF-like" evidence="9">
    <location>
        <begin position="146"/>
        <end position="188"/>
    </location>
</feature>
<dbReference type="Pfam" id="PF00084">
    <property type="entry name" value="Sushi"/>
    <property type="match status" value="1"/>
</dbReference>
<dbReference type="InterPro" id="IPR001024">
    <property type="entry name" value="PLAT/LH2_dom"/>
</dbReference>
<keyword evidence="4 7" id="KW-1015">Disulfide bond</keyword>
<evidence type="ECO:0000256" key="8">
    <source>
        <dbReference type="SAM" id="SignalP"/>
    </source>
</evidence>
<evidence type="ECO:0000256" key="1">
    <source>
        <dbReference type="ARBA" id="ARBA00022536"/>
    </source>
</evidence>
<dbReference type="InterPro" id="IPR003410">
    <property type="entry name" value="HYR_dom"/>
</dbReference>
<feature type="domain" description="EGF-like" evidence="9">
    <location>
        <begin position="189"/>
        <end position="229"/>
    </location>
</feature>
<dbReference type="InterPro" id="IPR000436">
    <property type="entry name" value="Sushi_SCR_CCP_dom"/>
</dbReference>
<dbReference type="InterPro" id="IPR018097">
    <property type="entry name" value="EGF_Ca-bd_CS"/>
</dbReference>
<dbReference type="SMART" id="SM01411">
    <property type="entry name" value="Ephrin_rec_like"/>
    <property type="match status" value="2"/>
</dbReference>
<proteinExistence type="predicted"/>
<feature type="domain" description="EGF-like" evidence="9">
    <location>
        <begin position="230"/>
        <end position="273"/>
    </location>
</feature>
<dbReference type="AlphaFoldDB" id="A0AAD9QMD2"/>
<name>A0AAD9QMD2_ACRCE</name>
<evidence type="ECO:0000313" key="14">
    <source>
        <dbReference type="EMBL" id="KAK2563605.1"/>
    </source>
</evidence>
<dbReference type="InterPro" id="IPR036179">
    <property type="entry name" value="Ig-like_dom_sf"/>
</dbReference>
<feature type="disulfide bond" evidence="7">
    <location>
        <begin position="382"/>
        <end position="409"/>
    </location>
</feature>
<dbReference type="SMART" id="SM00179">
    <property type="entry name" value="EGF_CA"/>
    <property type="match status" value="3"/>
</dbReference>
<feature type="domain" description="Sushi" evidence="13">
    <location>
        <begin position="349"/>
        <end position="411"/>
    </location>
</feature>
<organism evidence="14 15">
    <name type="scientific">Acropora cervicornis</name>
    <name type="common">Staghorn coral</name>
    <dbReference type="NCBI Taxonomy" id="6130"/>
    <lineage>
        <taxon>Eukaryota</taxon>
        <taxon>Metazoa</taxon>
        <taxon>Cnidaria</taxon>
        <taxon>Anthozoa</taxon>
        <taxon>Hexacorallia</taxon>
        <taxon>Scleractinia</taxon>
        <taxon>Astrocoeniina</taxon>
        <taxon>Acroporidae</taxon>
        <taxon>Acropora</taxon>
    </lineage>
</organism>
<reference evidence="14" key="1">
    <citation type="journal article" date="2023" name="G3 (Bethesda)">
        <title>Whole genome assembly and annotation of the endangered Caribbean coral Acropora cervicornis.</title>
        <authorList>
            <person name="Selwyn J.D."/>
            <person name="Vollmer S.V."/>
        </authorList>
    </citation>
    <scope>NUCLEOTIDE SEQUENCE</scope>
    <source>
        <strain evidence="14">K2</strain>
    </source>
</reference>
<keyword evidence="15" id="KW-1185">Reference proteome</keyword>
<dbReference type="SMART" id="SM00032">
    <property type="entry name" value="CCP"/>
    <property type="match status" value="3"/>
</dbReference>
<dbReference type="Gene3D" id="2.60.60.20">
    <property type="entry name" value="PLAT/LH2 domain"/>
    <property type="match status" value="1"/>
</dbReference>
<keyword evidence="7" id="KW-0768">Sushi</keyword>
<dbReference type="SUPFAM" id="SSF49723">
    <property type="entry name" value="Lipase/lipooxygenase domain (PLAT/LH2 domain)"/>
    <property type="match status" value="1"/>
</dbReference>
<evidence type="ECO:0000256" key="6">
    <source>
        <dbReference type="PROSITE-ProRule" id="PRU00076"/>
    </source>
</evidence>
<dbReference type="PROSITE" id="PS00010">
    <property type="entry name" value="ASX_HYDROXYL"/>
    <property type="match status" value="3"/>
</dbReference>
<dbReference type="Pfam" id="PF01477">
    <property type="entry name" value="PLAT"/>
    <property type="match status" value="1"/>
</dbReference>
<dbReference type="InterPro" id="IPR052071">
    <property type="entry name" value="SCUB_EGF-like_domain"/>
</dbReference>
<dbReference type="InterPro" id="IPR035976">
    <property type="entry name" value="Sushi/SCR/CCP_sf"/>
</dbReference>
<feature type="signal peptide" evidence="8">
    <location>
        <begin position="1"/>
        <end position="17"/>
    </location>
</feature>
<accession>A0AAD9QMD2</accession>
<evidence type="ECO:0000256" key="4">
    <source>
        <dbReference type="ARBA" id="ARBA00023157"/>
    </source>
</evidence>
<comment type="caution">
    <text evidence="14">The sequence shown here is derived from an EMBL/GenBank/DDBJ whole genome shotgun (WGS) entry which is preliminary data.</text>
</comment>
<dbReference type="SUPFAM" id="SSF57535">
    <property type="entry name" value="Complement control module/SCR domain"/>
    <property type="match status" value="2"/>
</dbReference>
<evidence type="ECO:0000256" key="2">
    <source>
        <dbReference type="ARBA" id="ARBA00022729"/>
    </source>
</evidence>
<dbReference type="InterPro" id="IPR003598">
    <property type="entry name" value="Ig_sub2"/>
</dbReference>
<dbReference type="SMART" id="SM00308">
    <property type="entry name" value="LH2"/>
    <property type="match status" value="1"/>
</dbReference>
<dbReference type="PROSITE" id="PS50825">
    <property type="entry name" value="HYR"/>
    <property type="match status" value="1"/>
</dbReference>
<evidence type="ECO:0000256" key="3">
    <source>
        <dbReference type="ARBA" id="ARBA00022737"/>
    </source>
</evidence>
<dbReference type="PANTHER" id="PTHR24046:SF5">
    <property type="entry name" value="EGF-LIKE DOMAIN-CONTAINING PROTEIN"/>
    <property type="match status" value="1"/>
</dbReference>
<dbReference type="Gene3D" id="2.10.70.10">
    <property type="entry name" value="Complement Module, domain 1"/>
    <property type="match status" value="3"/>
</dbReference>
<dbReference type="InterPro" id="IPR009030">
    <property type="entry name" value="Growth_fac_rcpt_cys_sf"/>
</dbReference>
<dbReference type="PANTHER" id="PTHR24046">
    <property type="entry name" value="SIGNAL PEPTIDE, CUB AND EGF-LIKE DOMAIN-CONTAINING"/>
    <property type="match status" value="1"/>
</dbReference>
<dbReference type="InterPro" id="IPR013783">
    <property type="entry name" value="Ig-like_fold"/>
</dbReference>
<dbReference type="PROSITE" id="PS50835">
    <property type="entry name" value="IG_LIKE"/>
    <property type="match status" value="1"/>
</dbReference>
<dbReference type="InterPro" id="IPR001881">
    <property type="entry name" value="EGF-like_Ca-bd_dom"/>
</dbReference>
<dbReference type="InterPro" id="IPR011641">
    <property type="entry name" value="Tyr-kin_ephrin_A/B_rcpt-like"/>
</dbReference>
<dbReference type="SMART" id="SM00409">
    <property type="entry name" value="IG"/>
    <property type="match status" value="1"/>
</dbReference>
<dbReference type="PROSITE" id="PS01186">
    <property type="entry name" value="EGF_2"/>
    <property type="match status" value="2"/>
</dbReference>
<dbReference type="FunFam" id="2.10.25.10:FF:000005">
    <property type="entry name" value="Fibrillin 2"/>
    <property type="match status" value="1"/>
</dbReference>
<dbReference type="GO" id="GO:0005615">
    <property type="term" value="C:extracellular space"/>
    <property type="evidence" value="ECO:0007669"/>
    <property type="project" value="TreeGrafter"/>
</dbReference>
<dbReference type="Gene3D" id="2.10.50.10">
    <property type="entry name" value="Tumor Necrosis Factor Receptor, subunit A, domain 2"/>
    <property type="match status" value="2"/>
</dbReference>
<evidence type="ECO:0000256" key="5">
    <source>
        <dbReference type="ARBA" id="ARBA00023180"/>
    </source>
</evidence>
<dbReference type="Gene3D" id="2.60.40.10">
    <property type="entry name" value="Immunoglobulins"/>
    <property type="match status" value="1"/>
</dbReference>
<dbReference type="CDD" id="cd00033">
    <property type="entry name" value="CCP"/>
    <property type="match status" value="1"/>
</dbReference>
<dbReference type="GO" id="GO:0009986">
    <property type="term" value="C:cell surface"/>
    <property type="evidence" value="ECO:0007669"/>
    <property type="project" value="TreeGrafter"/>
</dbReference>
<dbReference type="Pfam" id="PF13927">
    <property type="entry name" value="Ig_3"/>
    <property type="match status" value="1"/>
</dbReference>
<evidence type="ECO:0000256" key="7">
    <source>
        <dbReference type="PROSITE-ProRule" id="PRU00302"/>
    </source>
</evidence>
<dbReference type="Proteomes" id="UP001249851">
    <property type="component" value="Unassembled WGS sequence"/>
</dbReference>
<comment type="caution">
    <text evidence="6">Lacks conserved residue(s) required for the propagation of feature annotation.</text>
</comment>
<keyword evidence="2 8" id="KW-0732">Signal</keyword>
<evidence type="ECO:0000259" key="10">
    <source>
        <dbReference type="PROSITE" id="PS50095"/>
    </source>
</evidence>
<evidence type="ECO:0000259" key="12">
    <source>
        <dbReference type="PROSITE" id="PS50835"/>
    </source>
</evidence>
<dbReference type="SMART" id="SM00181">
    <property type="entry name" value="EGF"/>
    <property type="match status" value="3"/>
</dbReference>
<dbReference type="Pfam" id="PF02494">
    <property type="entry name" value="HYR"/>
    <property type="match status" value="2"/>
</dbReference>
<evidence type="ECO:0000259" key="13">
    <source>
        <dbReference type="PROSITE" id="PS50923"/>
    </source>
</evidence>
<dbReference type="PROSITE" id="PS50923">
    <property type="entry name" value="SUSHI"/>
    <property type="match status" value="2"/>
</dbReference>
<dbReference type="Pfam" id="PF07645">
    <property type="entry name" value="EGF_CA"/>
    <property type="match status" value="3"/>
</dbReference>
<protein>
    <submittedName>
        <fullName evidence="14">Sushi</fullName>
    </submittedName>
</protein>
<evidence type="ECO:0000259" key="9">
    <source>
        <dbReference type="PROSITE" id="PS50026"/>
    </source>
</evidence>
<feature type="chain" id="PRO_5041924007" evidence="8">
    <location>
        <begin position="18"/>
        <end position="851"/>
    </location>
</feature>
<dbReference type="PROSITE" id="PS50026">
    <property type="entry name" value="EGF_3"/>
    <property type="match status" value="3"/>
</dbReference>
<dbReference type="InterPro" id="IPR036392">
    <property type="entry name" value="PLAT/LH2_dom_sf"/>
</dbReference>
<dbReference type="Gene3D" id="2.10.25.10">
    <property type="entry name" value="Laminin"/>
    <property type="match status" value="3"/>
</dbReference>
<dbReference type="InterPro" id="IPR049883">
    <property type="entry name" value="NOTCH1_EGF-like"/>
</dbReference>
<dbReference type="EMBL" id="JARQWQ010000025">
    <property type="protein sequence ID" value="KAK2563605.1"/>
    <property type="molecule type" value="Genomic_DNA"/>
</dbReference>
<dbReference type="SMART" id="SM00408">
    <property type="entry name" value="IGc2"/>
    <property type="match status" value="1"/>
</dbReference>
<dbReference type="SUPFAM" id="SSF57184">
    <property type="entry name" value="Growth factor receptor domain"/>
    <property type="match status" value="2"/>
</dbReference>
<evidence type="ECO:0000313" key="15">
    <source>
        <dbReference type="Proteomes" id="UP001249851"/>
    </source>
</evidence>
<feature type="domain" description="Sushi" evidence="13">
    <location>
        <begin position="283"/>
        <end position="348"/>
    </location>
</feature>
<keyword evidence="5" id="KW-0325">Glycoprotein</keyword>
<dbReference type="InterPro" id="IPR000742">
    <property type="entry name" value="EGF"/>
</dbReference>
<dbReference type="PROSITE" id="PS01187">
    <property type="entry name" value="EGF_CA"/>
    <property type="match status" value="2"/>
</dbReference>
<feature type="domain" description="PLAT" evidence="10">
    <location>
        <begin position="18"/>
        <end position="132"/>
    </location>
</feature>
<reference evidence="14" key="2">
    <citation type="journal article" date="2023" name="Science">
        <title>Genomic signatures of disease resistance in endangered staghorn corals.</title>
        <authorList>
            <person name="Vollmer S.V."/>
            <person name="Selwyn J.D."/>
            <person name="Despard B.A."/>
            <person name="Roesel C.L."/>
        </authorList>
    </citation>
    <scope>NUCLEOTIDE SEQUENCE</scope>
    <source>
        <strain evidence="14">K2</strain>
    </source>
</reference>
<dbReference type="CDD" id="cd00054">
    <property type="entry name" value="EGF_CA"/>
    <property type="match status" value="2"/>
</dbReference>
<keyword evidence="3" id="KW-0677">Repeat</keyword>
<feature type="domain" description="Ig-like" evidence="12">
    <location>
        <begin position="725"/>
        <end position="843"/>
    </location>
</feature>
<dbReference type="GO" id="GO:0007165">
    <property type="term" value="P:signal transduction"/>
    <property type="evidence" value="ECO:0007669"/>
    <property type="project" value="TreeGrafter"/>
</dbReference>
<dbReference type="SUPFAM" id="SSF48726">
    <property type="entry name" value="Immunoglobulin"/>
    <property type="match status" value="1"/>
</dbReference>
<dbReference type="GO" id="GO:0005509">
    <property type="term" value="F:calcium ion binding"/>
    <property type="evidence" value="ECO:0007669"/>
    <property type="project" value="InterPro"/>
</dbReference>
<sequence>MLFYAVFLPLFSVAVEGKDYTVVVKTSDSRWAGTDAHVSIRVRGTTGNINDRELDSNTNHFERGSKDTFVIQDHDIGYVKEMDVSRNEAGFLPNWKLDYIKIKVTGAADSIFNYNNWVSKQGWTTLTLTCDQGYEVNNEGYCDVKDIDECTVSNPCGPNSVCVNLVGSYFCRCLNGYEHVPGNSNQCQDEDECQKFPCDYAKSTCHNIPGDYQCNCKAGYQSIDSKLCENRDECASNTHSCDTSISTCVDEEGDYRCNCFQGYTQGSNNKLCNRMYDLWMYSVRCVALNNPHGGTFEPARCTQTNANVFGDKCIVKCGEGYIISDSSHGRLTCGSNTLWQGAMVRCNAISCPRLPLIQNGQIFPDLCTSLGLKYKRSCLYRCVSGYELKGNQFRYCKANGAWDGAEPTCKKIVRKPWISCPSSINKDLPPGQSEASVSSKWQEPKSNVEAAQITINPPEISSSYKFPVGQTKVTWIASNSVGSANCSIYVTLSDKEAPKLLKCPANIHQLSGGSKVVTWVEPSYSDNVKVTKIEASIPNGSVFSLGTTNVIYTAFDAKGNRNDDCAFYVRLRRPPCFDPVGPSNGTRSCSVFGVTKFCQVTCDSGSRLYKESSLFWVCGNNGVWKPSDVIPDCVAKCPSGMFKSSKTDCSLCPAGTYNNQQGQLQCNLACPAGTSSLPGAKSSSDCKPKCSSGRFSETGLGPNCHFCPYDTYQNQVQQTSCIPCPNGTATVSNGADSLSDCGAKSQIIRMDPLVANINEGENVNVSCFATGIPTPTYSWTFRKNYPPGFLGQMSQPSIKNSNGEVIGSKLLIQGATYFNSGSYECKVTNPRGEDKALTQINVAKVFDSGSG</sequence>
<dbReference type="PROSITE" id="PS50095">
    <property type="entry name" value="PLAT"/>
    <property type="match status" value="1"/>
</dbReference>
<gene>
    <name evidence="14" type="ORF">P5673_013338</name>
</gene>
<dbReference type="InterPro" id="IPR003599">
    <property type="entry name" value="Ig_sub"/>
</dbReference>
<keyword evidence="1 6" id="KW-0245">EGF-like domain</keyword>
<dbReference type="InterPro" id="IPR007110">
    <property type="entry name" value="Ig-like_dom"/>
</dbReference>
<dbReference type="InterPro" id="IPR000152">
    <property type="entry name" value="EGF-type_Asp/Asn_hydroxyl_site"/>
</dbReference>
<evidence type="ECO:0000259" key="11">
    <source>
        <dbReference type="PROSITE" id="PS50825"/>
    </source>
</evidence>